<comment type="caution">
    <text evidence="1">The sequence shown here is derived from an EMBL/GenBank/DDBJ whole genome shotgun (WGS) entry which is preliminary data.</text>
</comment>
<dbReference type="RefSeq" id="WP_190117722.1">
    <property type="nucleotide sequence ID" value="NZ_BMVR01000008.1"/>
</dbReference>
<dbReference type="Proteomes" id="UP000634780">
    <property type="component" value="Unassembled WGS sequence"/>
</dbReference>
<accession>A0ABS0XGE2</accession>
<evidence type="ECO:0000313" key="2">
    <source>
        <dbReference type="Proteomes" id="UP000634780"/>
    </source>
</evidence>
<sequence length="88" mass="9859">MADPELQEQAKRAGQLRSLADHIEDLPKATRDFSTKQMKEWAGPHADDVRGDLGGWKTKCDNVAEALREVARQCDQAVKDAKDPKKDK</sequence>
<proteinExistence type="predicted"/>
<gene>
    <name evidence="1" type="ORF">JGB26_35280</name>
</gene>
<evidence type="ECO:0000313" key="1">
    <source>
        <dbReference type="EMBL" id="MBJ3812289.1"/>
    </source>
</evidence>
<keyword evidence="2" id="KW-1185">Reference proteome</keyword>
<reference evidence="1 2" key="1">
    <citation type="submission" date="2020-12" db="EMBL/GenBank/DDBJ databases">
        <title>Streptomyces typhae sp. nov., a novel endophytic actinomycete isolated from the root of cattail pollen (Typha angustifolia L.).</title>
        <authorList>
            <person name="Peng C."/>
            <person name="Liu C."/>
        </authorList>
    </citation>
    <scope>NUCLEOTIDE SEQUENCE [LARGE SCALE GENOMIC DNA]</scope>
    <source>
        <strain evidence="1 2">JCM 4753</strain>
    </source>
</reference>
<dbReference type="InterPro" id="IPR036689">
    <property type="entry name" value="ESAT-6-like_sf"/>
</dbReference>
<dbReference type="EMBL" id="JAEKOZ010000035">
    <property type="protein sequence ID" value="MBJ3812289.1"/>
    <property type="molecule type" value="Genomic_DNA"/>
</dbReference>
<dbReference type="SUPFAM" id="SSF140453">
    <property type="entry name" value="EsxAB dimer-like"/>
    <property type="match status" value="1"/>
</dbReference>
<organism evidence="1 2">
    <name type="scientific">Streptomyces flavofungini</name>
    <dbReference type="NCBI Taxonomy" id="68200"/>
    <lineage>
        <taxon>Bacteria</taxon>
        <taxon>Bacillati</taxon>
        <taxon>Actinomycetota</taxon>
        <taxon>Actinomycetes</taxon>
        <taxon>Kitasatosporales</taxon>
        <taxon>Streptomycetaceae</taxon>
        <taxon>Streptomyces</taxon>
    </lineage>
</organism>
<protein>
    <submittedName>
        <fullName evidence="1">Uncharacterized protein</fullName>
    </submittedName>
</protein>
<name>A0ABS0XGE2_9ACTN</name>